<evidence type="ECO:0000256" key="3">
    <source>
        <dbReference type="ARBA" id="ARBA00023004"/>
    </source>
</evidence>
<dbReference type="InterPro" id="IPR042281">
    <property type="entry name" value="GpdQ_beta-strand"/>
</dbReference>
<name>A0A3B0RZ66_9ZZZZ</name>
<proteinExistence type="inferred from homology"/>
<keyword evidence="2" id="KW-0378">Hydrolase</keyword>
<evidence type="ECO:0000256" key="2">
    <source>
        <dbReference type="ARBA" id="ARBA00022801"/>
    </source>
</evidence>
<evidence type="ECO:0000256" key="4">
    <source>
        <dbReference type="ARBA" id="ARBA00025742"/>
    </source>
</evidence>
<feature type="domain" description="Calcineurin-like phosphoesterase" evidence="5">
    <location>
        <begin position="1"/>
        <end position="196"/>
    </location>
</feature>
<dbReference type="InterPro" id="IPR029052">
    <property type="entry name" value="Metallo-depent_PP-like"/>
</dbReference>
<keyword evidence="3" id="KW-0408">Iron</keyword>
<dbReference type="InterPro" id="IPR050884">
    <property type="entry name" value="CNP_phosphodiesterase-III"/>
</dbReference>
<dbReference type="SUPFAM" id="SSF56300">
    <property type="entry name" value="Metallo-dependent phosphatases"/>
    <property type="match status" value="1"/>
</dbReference>
<dbReference type="PANTHER" id="PTHR42988">
    <property type="entry name" value="PHOSPHOHYDROLASE"/>
    <property type="match status" value="1"/>
</dbReference>
<dbReference type="Pfam" id="PF00149">
    <property type="entry name" value="Metallophos"/>
    <property type="match status" value="1"/>
</dbReference>
<reference evidence="6" key="1">
    <citation type="submission" date="2018-06" db="EMBL/GenBank/DDBJ databases">
        <authorList>
            <person name="Zhirakovskaya E."/>
        </authorList>
    </citation>
    <scope>NUCLEOTIDE SEQUENCE</scope>
</reference>
<dbReference type="GO" id="GO:0004112">
    <property type="term" value="F:cyclic-nucleotide phosphodiesterase activity"/>
    <property type="evidence" value="ECO:0007669"/>
    <property type="project" value="InterPro"/>
</dbReference>
<keyword evidence="1" id="KW-0479">Metal-binding</keyword>
<gene>
    <name evidence="6" type="ORF">MNBD_ALPHA07-2327</name>
</gene>
<organism evidence="6">
    <name type="scientific">hydrothermal vent metagenome</name>
    <dbReference type="NCBI Taxonomy" id="652676"/>
    <lineage>
        <taxon>unclassified sequences</taxon>
        <taxon>metagenomes</taxon>
        <taxon>ecological metagenomes</taxon>
    </lineage>
</organism>
<evidence type="ECO:0000313" key="6">
    <source>
        <dbReference type="EMBL" id="VAV93856.1"/>
    </source>
</evidence>
<evidence type="ECO:0000259" key="5">
    <source>
        <dbReference type="Pfam" id="PF00149"/>
    </source>
</evidence>
<evidence type="ECO:0000256" key="1">
    <source>
        <dbReference type="ARBA" id="ARBA00022723"/>
    </source>
</evidence>
<dbReference type="Gene3D" id="3.30.750.180">
    <property type="entry name" value="GpdQ, beta-strand dimerisation domain"/>
    <property type="match status" value="1"/>
</dbReference>
<dbReference type="AlphaFoldDB" id="A0A3B0RZ66"/>
<dbReference type="CDD" id="cd07402">
    <property type="entry name" value="MPP_GpdQ"/>
    <property type="match status" value="1"/>
</dbReference>
<accession>A0A3B0RZ66</accession>
<dbReference type="EMBL" id="UOEG01000108">
    <property type="protein sequence ID" value="VAV93856.1"/>
    <property type="molecule type" value="Genomic_DNA"/>
</dbReference>
<dbReference type="InterPro" id="IPR004843">
    <property type="entry name" value="Calcineurin-like_PHP"/>
</dbReference>
<dbReference type="InterPro" id="IPR026575">
    <property type="entry name" value="GpdQ/CpdA-like"/>
</dbReference>
<dbReference type="PANTHER" id="PTHR42988:SF2">
    <property type="entry name" value="CYCLIC NUCLEOTIDE PHOSPHODIESTERASE CBUA0032-RELATED"/>
    <property type="match status" value="1"/>
</dbReference>
<dbReference type="InterPro" id="IPR042283">
    <property type="entry name" value="GpdQ_catalytic"/>
</dbReference>
<dbReference type="Gene3D" id="3.60.21.40">
    <property type="entry name" value="GpdQ, catalytic alpha/beta sandwich domain"/>
    <property type="match status" value="1"/>
</dbReference>
<dbReference type="GO" id="GO:0046872">
    <property type="term" value="F:metal ion binding"/>
    <property type="evidence" value="ECO:0007669"/>
    <property type="project" value="UniProtKB-KW"/>
</dbReference>
<protein>
    <recommendedName>
        <fullName evidence="5">Calcineurin-like phosphoesterase domain-containing protein</fullName>
    </recommendedName>
</protein>
<comment type="similarity">
    <text evidence="4">Belongs to the cyclic nucleotide phosphodiesterase class-III family.</text>
</comment>
<sequence length="269" mass="29375">MLIAQISDLHIAPPGEKTLGHVAMDENLKAIVTHINQLKMRPDVAVISGDITDRADLKSAQYAREMLDALAMPYYVVPGNHDSRVTLLEAFSPAHCPSELPGFICYAIDDFDIRLIALDSTIAGECGGELCAQRLNWLAQKLDEAPDKPTFIFLHHPPLKCGVSESDADGFIGARGLSKLIRQHRNILRVSCGHIHLLTTSGWGGTSLSTSPSIGMRLRLDLTQTDPSAFFTDAPAYQLHLLTSEGHLVTHTNFMDKPGGPYAFEPVKP</sequence>